<organism evidence="1 2">
    <name type="scientific">Kickxella alabastrina</name>
    <dbReference type="NCBI Taxonomy" id="61397"/>
    <lineage>
        <taxon>Eukaryota</taxon>
        <taxon>Fungi</taxon>
        <taxon>Fungi incertae sedis</taxon>
        <taxon>Zoopagomycota</taxon>
        <taxon>Kickxellomycotina</taxon>
        <taxon>Kickxellomycetes</taxon>
        <taxon>Kickxellales</taxon>
        <taxon>Kickxellaceae</taxon>
        <taxon>Kickxella</taxon>
    </lineage>
</organism>
<keyword evidence="2" id="KW-1185">Reference proteome</keyword>
<evidence type="ECO:0000313" key="1">
    <source>
        <dbReference type="EMBL" id="KAJ1893989.1"/>
    </source>
</evidence>
<dbReference type="EC" id="2.7.1.15" evidence="1"/>
<dbReference type="Proteomes" id="UP001150581">
    <property type="component" value="Unassembled WGS sequence"/>
</dbReference>
<sequence>MPKIFSFASINIDEVYSVPHIVCPGETLTSTRRQQHAGGKGTNASIAAARSGHSHVTVIGKIGPDGLWIRTLIESTGANIDHITVLEKTPTGRAIIQVDDAGENAIFLFPGANHMLTQDDARKALAVSSSEGDWLLLTNETTAVVEAMRMAKDVGMQVLWNPAPVDSRVVANGLVDVLVVNESELAEIARQQKGKEADGGGLGDCAKLARQVMLWMDCHVIAVTLGSKGSLGLVRRSRLNTHEITIHATEDNNSNSDSSSSSDDDIVEVRMACAPVGKDQVKDTTGAGDTWVGYFAAELARKQGDSPESIGSAVTSLTPSMVEHAMRVATYASGLAVTQMGAVTSIPHRAQVDEFLKTKKAIQNNPKIK</sequence>
<accession>A0ACC1IF49</accession>
<gene>
    <name evidence="1" type="primary">RBK1_1</name>
    <name evidence="1" type="ORF">LPJ66_005450</name>
</gene>
<keyword evidence="1" id="KW-0808">Transferase</keyword>
<protein>
    <submittedName>
        <fullName evidence="1">Ribokinase</fullName>
        <ecNumber evidence="1">2.7.1.15</ecNumber>
    </submittedName>
</protein>
<name>A0ACC1IF49_9FUNG</name>
<dbReference type="EMBL" id="JANBPG010000757">
    <property type="protein sequence ID" value="KAJ1893989.1"/>
    <property type="molecule type" value="Genomic_DNA"/>
</dbReference>
<proteinExistence type="predicted"/>
<evidence type="ECO:0000313" key="2">
    <source>
        <dbReference type="Proteomes" id="UP001150581"/>
    </source>
</evidence>
<reference evidence="1" key="1">
    <citation type="submission" date="2022-07" db="EMBL/GenBank/DDBJ databases">
        <title>Phylogenomic reconstructions and comparative analyses of Kickxellomycotina fungi.</title>
        <authorList>
            <person name="Reynolds N.K."/>
            <person name="Stajich J.E."/>
            <person name="Barry K."/>
            <person name="Grigoriev I.V."/>
            <person name="Crous P."/>
            <person name="Smith M.E."/>
        </authorList>
    </citation>
    <scope>NUCLEOTIDE SEQUENCE</scope>
    <source>
        <strain evidence="1">Benny 63K</strain>
    </source>
</reference>
<comment type="caution">
    <text evidence="1">The sequence shown here is derived from an EMBL/GenBank/DDBJ whole genome shotgun (WGS) entry which is preliminary data.</text>
</comment>